<dbReference type="AlphaFoldDB" id="A0ABD1W6U5"/>
<sequence>MGFGGGSQWDGGTGAGGDFERNSSVRINFALYFVVKIESGGPHCGGPVRLAPSRRSRRTSRFEGQTSANKGLKKKVLQLFPKFTYDSSSVAAAMMVDCAICLEKYADGDEIRVLPHCGHGFHVPCIDAWLGSHSSCPSCRQILAVAPSRECGDIQETSGAGDAITGPAETELKSRQDRFAASSSVGFLP</sequence>
<dbReference type="InterPro" id="IPR001841">
    <property type="entry name" value="Znf_RING"/>
</dbReference>
<name>A0ABD1W6U5_9LAMI</name>
<dbReference type="SUPFAM" id="SSF57850">
    <property type="entry name" value="RING/U-box"/>
    <property type="match status" value="1"/>
</dbReference>
<dbReference type="Proteomes" id="UP001604277">
    <property type="component" value="Unassembled WGS sequence"/>
</dbReference>
<protein>
    <submittedName>
        <fullName evidence="6">RING-H2 finger protein ATL8</fullName>
    </submittedName>
</protein>
<accession>A0ABD1W6U5</accession>
<dbReference type="Pfam" id="PF13639">
    <property type="entry name" value="zf-RING_2"/>
    <property type="match status" value="1"/>
</dbReference>
<dbReference type="GO" id="GO:0008270">
    <property type="term" value="F:zinc ion binding"/>
    <property type="evidence" value="ECO:0007669"/>
    <property type="project" value="UniProtKB-KW"/>
</dbReference>
<dbReference type="PANTHER" id="PTHR45798:SF97">
    <property type="entry name" value="ALCOHOL-SENSITIVE RING FINGER PROTEIN 1"/>
    <property type="match status" value="1"/>
</dbReference>
<organism evidence="6 7">
    <name type="scientific">Forsythia ovata</name>
    <dbReference type="NCBI Taxonomy" id="205694"/>
    <lineage>
        <taxon>Eukaryota</taxon>
        <taxon>Viridiplantae</taxon>
        <taxon>Streptophyta</taxon>
        <taxon>Embryophyta</taxon>
        <taxon>Tracheophyta</taxon>
        <taxon>Spermatophyta</taxon>
        <taxon>Magnoliopsida</taxon>
        <taxon>eudicotyledons</taxon>
        <taxon>Gunneridae</taxon>
        <taxon>Pentapetalae</taxon>
        <taxon>asterids</taxon>
        <taxon>lamiids</taxon>
        <taxon>Lamiales</taxon>
        <taxon>Oleaceae</taxon>
        <taxon>Forsythieae</taxon>
        <taxon>Forsythia</taxon>
    </lineage>
</organism>
<dbReference type="Gene3D" id="3.30.40.10">
    <property type="entry name" value="Zinc/RING finger domain, C3HC4 (zinc finger)"/>
    <property type="match status" value="1"/>
</dbReference>
<comment type="caution">
    <text evidence="6">The sequence shown here is derived from an EMBL/GenBank/DDBJ whole genome shotgun (WGS) entry which is preliminary data.</text>
</comment>
<evidence type="ECO:0000259" key="5">
    <source>
        <dbReference type="PROSITE" id="PS50089"/>
    </source>
</evidence>
<dbReference type="PANTHER" id="PTHR45798">
    <property type="entry name" value="RING-H2 FINGER PROTEIN ATL61-RELATED-RELATED"/>
    <property type="match status" value="1"/>
</dbReference>
<dbReference type="SMART" id="SM00184">
    <property type="entry name" value="RING"/>
    <property type="match status" value="1"/>
</dbReference>
<keyword evidence="7" id="KW-1185">Reference proteome</keyword>
<gene>
    <name evidence="6" type="ORF">Fot_14607</name>
</gene>
<evidence type="ECO:0000256" key="2">
    <source>
        <dbReference type="ARBA" id="ARBA00022771"/>
    </source>
</evidence>
<keyword evidence="3" id="KW-0862">Zinc</keyword>
<reference evidence="7" key="1">
    <citation type="submission" date="2024-07" db="EMBL/GenBank/DDBJ databases">
        <title>Two chromosome-level genome assemblies of Korean endemic species Abeliophyllum distichum and Forsythia ovata (Oleaceae).</title>
        <authorList>
            <person name="Jang H."/>
        </authorList>
    </citation>
    <scope>NUCLEOTIDE SEQUENCE [LARGE SCALE GENOMIC DNA]</scope>
</reference>
<dbReference type="PROSITE" id="PS50089">
    <property type="entry name" value="ZF_RING_2"/>
    <property type="match status" value="1"/>
</dbReference>
<feature type="domain" description="RING-type" evidence="5">
    <location>
        <begin position="98"/>
        <end position="140"/>
    </location>
</feature>
<dbReference type="InterPro" id="IPR052788">
    <property type="entry name" value="RING-type_E3_ligase_ATL"/>
</dbReference>
<evidence type="ECO:0000313" key="7">
    <source>
        <dbReference type="Proteomes" id="UP001604277"/>
    </source>
</evidence>
<evidence type="ECO:0000313" key="6">
    <source>
        <dbReference type="EMBL" id="KAL2545374.1"/>
    </source>
</evidence>
<dbReference type="EMBL" id="JBFOLJ010000004">
    <property type="protein sequence ID" value="KAL2545374.1"/>
    <property type="molecule type" value="Genomic_DNA"/>
</dbReference>
<keyword evidence="1" id="KW-0479">Metal-binding</keyword>
<dbReference type="InterPro" id="IPR013083">
    <property type="entry name" value="Znf_RING/FYVE/PHD"/>
</dbReference>
<dbReference type="CDD" id="cd16461">
    <property type="entry name" value="RING-H2_EL5-like"/>
    <property type="match status" value="1"/>
</dbReference>
<evidence type="ECO:0000256" key="1">
    <source>
        <dbReference type="ARBA" id="ARBA00022723"/>
    </source>
</evidence>
<evidence type="ECO:0000256" key="3">
    <source>
        <dbReference type="ARBA" id="ARBA00022833"/>
    </source>
</evidence>
<evidence type="ECO:0000256" key="4">
    <source>
        <dbReference type="PROSITE-ProRule" id="PRU00175"/>
    </source>
</evidence>
<keyword evidence="2 4" id="KW-0863">Zinc-finger</keyword>
<proteinExistence type="predicted"/>